<dbReference type="PANTHER" id="PTHR32071:SF113">
    <property type="entry name" value="ALGINATE BIOSYNTHESIS TRANSCRIPTIONAL REGULATORY PROTEIN ALGB"/>
    <property type="match status" value="1"/>
</dbReference>
<dbReference type="FunFam" id="1.10.8.60:FF:000014">
    <property type="entry name" value="DNA-binding transcriptional regulator NtrC"/>
    <property type="match status" value="1"/>
</dbReference>
<keyword evidence="9" id="KW-0804">Transcription</keyword>
<evidence type="ECO:0000256" key="4">
    <source>
        <dbReference type="ARBA" id="ARBA00022741"/>
    </source>
</evidence>
<evidence type="ECO:0000256" key="3">
    <source>
        <dbReference type="ARBA" id="ARBA00022553"/>
    </source>
</evidence>
<dbReference type="Pfam" id="PF00072">
    <property type="entry name" value="Response_reg"/>
    <property type="match status" value="1"/>
</dbReference>
<dbReference type="FunFam" id="3.40.50.300:FF:000006">
    <property type="entry name" value="DNA-binding transcriptional regulator NtrC"/>
    <property type="match status" value="1"/>
</dbReference>
<name>A0A0F9S8X5_9ZZZZ</name>
<dbReference type="Gene3D" id="3.40.50.2300">
    <property type="match status" value="1"/>
</dbReference>
<dbReference type="InterPro" id="IPR025944">
    <property type="entry name" value="Sigma_54_int_dom_CS"/>
</dbReference>
<feature type="domain" description="Sigma-54 factor interaction" evidence="10">
    <location>
        <begin position="145"/>
        <end position="374"/>
    </location>
</feature>
<proteinExistence type="predicted"/>
<dbReference type="InterPro" id="IPR009057">
    <property type="entry name" value="Homeodomain-like_sf"/>
</dbReference>
<dbReference type="FunFam" id="3.40.50.2300:FF:000018">
    <property type="entry name" value="DNA-binding transcriptional regulator NtrC"/>
    <property type="match status" value="1"/>
</dbReference>
<dbReference type="SUPFAM" id="SSF52172">
    <property type="entry name" value="CheY-like"/>
    <property type="match status" value="1"/>
</dbReference>
<evidence type="ECO:0000259" key="10">
    <source>
        <dbReference type="PROSITE" id="PS50045"/>
    </source>
</evidence>
<dbReference type="SUPFAM" id="SSF52540">
    <property type="entry name" value="P-loop containing nucleoside triphosphate hydrolases"/>
    <property type="match status" value="1"/>
</dbReference>
<sequence length="450" mass="50924">MKKRPKILVVDDEDIVRESLRDWLDGVGYKVDIAESADKALKIIKQKKIKIMIADLIMPGINGIELMKKAREIVPTISTVIITAHGTIQTAITAIREGAYDYVEKPFCPEKVELLIKNLVEHQNLIEENISLRRKIEDRFHFEGIIAKSPKMLKIIELIKTVAPANATILIIGKTGTGKEVIARAIHHQSPRRNRSFIATSCAALPESLLESELFGHERGSFTGAVERKKGKFEAGDKGTLFLDEIGEINANTQVHLLRALEEKKITRVGGNEEINVDVRIIAATNRNLKASINQGKFREDLYYRLNVVTIDLPPLKDRMEDILPLAEHFLKKYAEENNKRIKNFSDDVVEFMLNYSWPGNVRELENMIERGVILTKNTAITLDELPQDIIHPTPVEGKTVEAVTRNHIINVLEETKGNISKAANILGIRRMTLYNKLKKYNYTVNKLDA</sequence>
<dbReference type="EMBL" id="LAZR01002177">
    <property type="protein sequence ID" value="KKN33456.1"/>
    <property type="molecule type" value="Genomic_DNA"/>
</dbReference>
<dbReference type="PROSITE" id="PS00688">
    <property type="entry name" value="SIGMA54_INTERACT_3"/>
    <property type="match status" value="1"/>
</dbReference>
<dbReference type="InterPro" id="IPR002197">
    <property type="entry name" value="HTH_Fis"/>
</dbReference>
<dbReference type="InterPro" id="IPR058031">
    <property type="entry name" value="AAA_lid_NorR"/>
</dbReference>
<evidence type="ECO:0000259" key="11">
    <source>
        <dbReference type="PROSITE" id="PS50110"/>
    </source>
</evidence>
<keyword evidence="7" id="KW-0238">DNA-binding</keyword>
<keyword evidence="2" id="KW-0963">Cytoplasm</keyword>
<dbReference type="Gene3D" id="1.10.8.60">
    <property type="match status" value="1"/>
</dbReference>
<dbReference type="PROSITE" id="PS50110">
    <property type="entry name" value="RESPONSE_REGULATORY"/>
    <property type="match status" value="1"/>
</dbReference>
<feature type="domain" description="Response regulatory" evidence="11">
    <location>
        <begin position="6"/>
        <end position="120"/>
    </location>
</feature>
<dbReference type="AlphaFoldDB" id="A0A0F9S8X5"/>
<dbReference type="GO" id="GO:0005737">
    <property type="term" value="C:cytoplasm"/>
    <property type="evidence" value="ECO:0007669"/>
    <property type="project" value="UniProtKB-SubCell"/>
</dbReference>
<reference evidence="12" key="1">
    <citation type="journal article" date="2015" name="Nature">
        <title>Complex archaea that bridge the gap between prokaryotes and eukaryotes.</title>
        <authorList>
            <person name="Spang A."/>
            <person name="Saw J.H."/>
            <person name="Jorgensen S.L."/>
            <person name="Zaremba-Niedzwiedzka K."/>
            <person name="Martijn J."/>
            <person name="Lind A.E."/>
            <person name="van Eijk R."/>
            <person name="Schleper C."/>
            <person name="Guy L."/>
            <person name="Ettema T.J."/>
        </authorList>
    </citation>
    <scope>NUCLEOTIDE SEQUENCE</scope>
</reference>
<dbReference type="SUPFAM" id="SSF46689">
    <property type="entry name" value="Homeodomain-like"/>
    <property type="match status" value="1"/>
</dbReference>
<dbReference type="InterPro" id="IPR027417">
    <property type="entry name" value="P-loop_NTPase"/>
</dbReference>
<dbReference type="Pfam" id="PF02954">
    <property type="entry name" value="HTH_8"/>
    <property type="match status" value="1"/>
</dbReference>
<evidence type="ECO:0000256" key="9">
    <source>
        <dbReference type="ARBA" id="ARBA00023163"/>
    </source>
</evidence>
<dbReference type="Gene3D" id="3.40.50.300">
    <property type="entry name" value="P-loop containing nucleotide triphosphate hydrolases"/>
    <property type="match status" value="1"/>
</dbReference>
<gene>
    <name evidence="12" type="ORF">LCGC14_0803590</name>
</gene>
<dbReference type="GO" id="GO:0000160">
    <property type="term" value="P:phosphorelay signal transduction system"/>
    <property type="evidence" value="ECO:0007669"/>
    <property type="project" value="InterPro"/>
</dbReference>
<evidence type="ECO:0000256" key="6">
    <source>
        <dbReference type="ARBA" id="ARBA00023015"/>
    </source>
</evidence>
<dbReference type="InterPro" id="IPR011006">
    <property type="entry name" value="CheY-like_superfamily"/>
</dbReference>
<evidence type="ECO:0000313" key="12">
    <source>
        <dbReference type="EMBL" id="KKN33456.1"/>
    </source>
</evidence>
<organism evidence="12">
    <name type="scientific">marine sediment metagenome</name>
    <dbReference type="NCBI Taxonomy" id="412755"/>
    <lineage>
        <taxon>unclassified sequences</taxon>
        <taxon>metagenomes</taxon>
        <taxon>ecological metagenomes</taxon>
    </lineage>
</organism>
<keyword evidence="3" id="KW-0597">Phosphoprotein</keyword>
<protein>
    <recommendedName>
        <fullName evidence="13">Sigma-54-dependent Fis family transcriptional regulator</fullName>
    </recommendedName>
</protein>
<evidence type="ECO:0000256" key="5">
    <source>
        <dbReference type="ARBA" id="ARBA00022840"/>
    </source>
</evidence>
<keyword evidence="8" id="KW-0010">Activator</keyword>
<comment type="subcellular location">
    <subcellularLocation>
        <location evidence="1">Cytoplasm</location>
    </subcellularLocation>
</comment>
<evidence type="ECO:0008006" key="13">
    <source>
        <dbReference type="Google" id="ProtNLM"/>
    </source>
</evidence>
<dbReference type="InterPro" id="IPR001789">
    <property type="entry name" value="Sig_transdc_resp-reg_receiver"/>
</dbReference>
<keyword evidence="4" id="KW-0547">Nucleotide-binding</keyword>
<evidence type="ECO:0000256" key="8">
    <source>
        <dbReference type="ARBA" id="ARBA00023159"/>
    </source>
</evidence>
<dbReference type="InterPro" id="IPR002078">
    <property type="entry name" value="Sigma_54_int"/>
</dbReference>
<dbReference type="PANTHER" id="PTHR32071">
    <property type="entry name" value="TRANSCRIPTIONAL REGULATORY PROTEIN"/>
    <property type="match status" value="1"/>
</dbReference>
<dbReference type="InterPro" id="IPR003593">
    <property type="entry name" value="AAA+_ATPase"/>
</dbReference>
<dbReference type="CDD" id="cd00009">
    <property type="entry name" value="AAA"/>
    <property type="match status" value="1"/>
</dbReference>
<dbReference type="SMART" id="SM00382">
    <property type="entry name" value="AAA"/>
    <property type="match status" value="1"/>
</dbReference>
<evidence type="ECO:0000256" key="1">
    <source>
        <dbReference type="ARBA" id="ARBA00004496"/>
    </source>
</evidence>
<dbReference type="GO" id="GO:0006355">
    <property type="term" value="P:regulation of DNA-templated transcription"/>
    <property type="evidence" value="ECO:0007669"/>
    <property type="project" value="InterPro"/>
</dbReference>
<dbReference type="Pfam" id="PF25601">
    <property type="entry name" value="AAA_lid_14"/>
    <property type="match status" value="1"/>
</dbReference>
<comment type="caution">
    <text evidence="12">The sequence shown here is derived from an EMBL/GenBank/DDBJ whole genome shotgun (WGS) entry which is preliminary data.</text>
</comment>
<dbReference type="Pfam" id="PF00158">
    <property type="entry name" value="Sigma54_activat"/>
    <property type="match status" value="1"/>
</dbReference>
<dbReference type="PRINTS" id="PR01590">
    <property type="entry name" value="HTHFIS"/>
</dbReference>
<dbReference type="GO" id="GO:0043565">
    <property type="term" value="F:sequence-specific DNA binding"/>
    <property type="evidence" value="ECO:0007669"/>
    <property type="project" value="InterPro"/>
</dbReference>
<accession>A0A0F9S8X5</accession>
<dbReference type="PROSITE" id="PS50045">
    <property type="entry name" value="SIGMA54_INTERACT_4"/>
    <property type="match status" value="1"/>
</dbReference>
<dbReference type="SMART" id="SM00448">
    <property type="entry name" value="REC"/>
    <property type="match status" value="1"/>
</dbReference>
<keyword evidence="5" id="KW-0067">ATP-binding</keyword>
<evidence type="ECO:0000256" key="7">
    <source>
        <dbReference type="ARBA" id="ARBA00023125"/>
    </source>
</evidence>
<keyword evidence="6" id="KW-0805">Transcription regulation</keyword>
<dbReference type="Gene3D" id="1.10.10.60">
    <property type="entry name" value="Homeodomain-like"/>
    <property type="match status" value="1"/>
</dbReference>
<dbReference type="GO" id="GO:0005524">
    <property type="term" value="F:ATP binding"/>
    <property type="evidence" value="ECO:0007669"/>
    <property type="project" value="UniProtKB-KW"/>
</dbReference>
<evidence type="ECO:0000256" key="2">
    <source>
        <dbReference type="ARBA" id="ARBA00022490"/>
    </source>
</evidence>